<dbReference type="PROSITE" id="PS51257">
    <property type="entry name" value="PROKAR_LIPOPROTEIN"/>
    <property type="match status" value="1"/>
</dbReference>
<dbReference type="Gene3D" id="3.30.1950.10">
    <property type="entry name" value="wza like domain"/>
    <property type="match status" value="1"/>
</dbReference>
<feature type="domain" description="Polysaccharide export protein N-terminal" evidence="17">
    <location>
        <begin position="44"/>
        <end position="143"/>
    </location>
</feature>
<dbReference type="GO" id="GO:0046930">
    <property type="term" value="C:pore complex"/>
    <property type="evidence" value="ECO:0007669"/>
    <property type="project" value="UniProtKB-KW"/>
</dbReference>
<keyword evidence="3" id="KW-0813">Transport</keyword>
<comment type="similarity">
    <text evidence="2">Belongs to the BexD/CtrA/VexA family.</text>
</comment>
<keyword evidence="15" id="KW-1133">Transmembrane helix</keyword>
<organism evidence="19 20">
    <name type="scientific">Flavobacterium orientale</name>
    <dbReference type="NCBI Taxonomy" id="1756020"/>
    <lineage>
        <taxon>Bacteria</taxon>
        <taxon>Pseudomonadati</taxon>
        <taxon>Bacteroidota</taxon>
        <taxon>Flavobacteriia</taxon>
        <taxon>Flavobacteriales</taxon>
        <taxon>Flavobacteriaceae</taxon>
        <taxon>Flavobacterium</taxon>
    </lineage>
</organism>
<keyword evidence="9" id="KW-0406">Ion transport</keyword>
<evidence type="ECO:0000259" key="18">
    <source>
        <dbReference type="Pfam" id="PF22461"/>
    </source>
</evidence>
<comment type="subcellular location">
    <subcellularLocation>
        <location evidence="1">Cell outer membrane</location>
        <topology evidence="1">Multi-pass membrane protein</topology>
    </subcellularLocation>
</comment>
<name>A0A917DFM1_9FLAO</name>
<evidence type="ECO:0000256" key="11">
    <source>
        <dbReference type="ARBA" id="ARBA00023136"/>
    </source>
</evidence>
<dbReference type="GO" id="GO:0006811">
    <property type="term" value="P:monoatomic ion transport"/>
    <property type="evidence" value="ECO:0007669"/>
    <property type="project" value="UniProtKB-KW"/>
</dbReference>
<evidence type="ECO:0000313" key="20">
    <source>
        <dbReference type="Proteomes" id="UP000625735"/>
    </source>
</evidence>
<keyword evidence="4" id="KW-1134">Transmembrane beta strand</keyword>
<dbReference type="GO" id="GO:0015288">
    <property type="term" value="F:porin activity"/>
    <property type="evidence" value="ECO:0007669"/>
    <property type="project" value="UniProtKB-KW"/>
</dbReference>
<evidence type="ECO:0000256" key="12">
    <source>
        <dbReference type="ARBA" id="ARBA00023139"/>
    </source>
</evidence>
<keyword evidence="6 15" id="KW-0812">Transmembrane</keyword>
<gene>
    <name evidence="19" type="primary">wza</name>
    <name evidence="19" type="ORF">GCM10011343_27620</name>
</gene>
<reference evidence="19" key="2">
    <citation type="submission" date="2020-09" db="EMBL/GenBank/DDBJ databases">
        <authorList>
            <person name="Sun Q."/>
            <person name="Zhou Y."/>
        </authorList>
    </citation>
    <scope>NUCLEOTIDE SEQUENCE</scope>
    <source>
        <strain evidence="19">CGMCC 1.12506</strain>
    </source>
</reference>
<evidence type="ECO:0000256" key="2">
    <source>
        <dbReference type="ARBA" id="ARBA00009450"/>
    </source>
</evidence>
<evidence type="ECO:0000256" key="5">
    <source>
        <dbReference type="ARBA" id="ARBA00022597"/>
    </source>
</evidence>
<dbReference type="InterPro" id="IPR003715">
    <property type="entry name" value="Poly_export_N"/>
</dbReference>
<dbReference type="Proteomes" id="UP000625735">
    <property type="component" value="Unassembled WGS sequence"/>
</dbReference>
<protein>
    <submittedName>
        <fullName evidence="19">Sugar transporter</fullName>
    </submittedName>
</protein>
<keyword evidence="14" id="KW-0449">Lipoprotein</keyword>
<sequence>MNKSLFIALLLPVLLLISCVPQSDLTYLQQKNTQTNQIVNEVSKKPYRIQSNDVLVITIKTLDQKLSEMFLASAGNNAGQRLFNEQAIYFDGYTVDDHGSIRIPVLGDVFVLGNTTDEVRIEIEKRLLDEYFKKEANVFVNVKLGGLRYTINGEVNSPGTKLLFQEKANILEAIANAGDITMVGDRKNVLLVRQMPHGTEMYNLDLTDASVMQSPHYYIQPNDYILVNPLKQKSWGTGTTGIQSISTLISILSLVTTVIILTSR</sequence>
<comment type="caution">
    <text evidence="19">The sequence shown here is derived from an EMBL/GenBank/DDBJ whole genome shotgun (WGS) entry which is preliminary data.</text>
</comment>
<evidence type="ECO:0000256" key="3">
    <source>
        <dbReference type="ARBA" id="ARBA00022448"/>
    </source>
</evidence>
<evidence type="ECO:0000256" key="6">
    <source>
        <dbReference type="ARBA" id="ARBA00022692"/>
    </source>
</evidence>
<dbReference type="PANTHER" id="PTHR33619:SF3">
    <property type="entry name" value="POLYSACCHARIDE EXPORT PROTEIN GFCE-RELATED"/>
    <property type="match status" value="1"/>
</dbReference>
<keyword evidence="13" id="KW-0998">Cell outer membrane</keyword>
<evidence type="ECO:0000259" key="17">
    <source>
        <dbReference type="Pfam" id="PF02563"/>
    </source>
</evidence>
<dbReference type="Pfam" id="PF22461">
    <property type="entry name" value="SLBB_2"/>
    <property type="match status" value="1"/>
</dbReference>
<dbReference type="AlphaFoldDB" id="A0A917DFM1"/>
<evidence type="ECO:0000256" key="15">
    <source>
        <dbReference type="SAM" id="Phobius"/>
    </source>
</evidence>
<dbReference type="InterPro" id="IPR054765">
    <property type="entry name" value="SLBB_dom"/>
</dbReference>
<evidence type="ECO:0000256" key="7">
    <source>
        <dbReference type="ARBA" id="ARBA00022729"/>
    </source>
</evidence>
<keyword evidence="20" id="KW-1185">Reference proteome</keyword>
<dbReference type="EMBL" id="BMFG01000017">
    <property type="protein sequence ID" value="GGD36255.1"/>
    <property type="molecule type" value="Genomic_DNA"/>
</dbReference>
<keyword evidence="5 19" id="KW-0762">Sugar transport</keyword>
<evidence type="ECO:0000313" key="19">
    <source>
        <dbReference type="EMBL" id="GGD36255.1"/>
    </source>
</evidence>
<feature type="signal peptide" evidence="16">
    <location>
        <begin position="1"/>
        <end position="23"/>
    </location>
</feature>
<dbReference type="GO" id="GO:0009279">
    <property type="term" value="C:cell outer membrane"/>
    <property type="evidence" value="ECO:0007669"/>
    <property type="project" value="UniProtKB-SubCell"/>
</dbReference>
<evidence type="ECO:0000256" key="13">
    <source>
        <dbReference type="ARBA" id="ARBA00023237"/>
    </source>
</evidence>
<dbReference type="PANTHER" id="PTHR33619">
    <property type="entry name" value="POLYSACCHARIDE EXPORT PROTEIN GFCE-RELATED"/>
    <property type="match status" value="1"/>
</dbReference>
<feature type="transmembrane region" description="Helical" evidence="15">
    <location>
        <begin position="241"/>
        <end position="261"/>
    </location>
</feature>
<feature type="chain" id="PRO_5036964719" evidence="16">
    <location>
        <begin position="24"/>
        <end position="264"/>
    </location>
</feature>
<evidence type="ECO:0000256" key="4">
    <source>
        <dbReference type="ARBA" id="ARBA00022452"/>
    </source>
</evidence>
<dbReference type="InterPro" id="IPR049712">
    <property type="entry name" value="Poly_export"/>
</dbReference>
<dbReference type="GO" id="GO:0015159">
    <property type="term" value="F:polysaccharide transmembrane transporter activity"/>
    <property type="evidence" value="ECO:0007669"/>
    <property type="project" value="InterPro"/>
</dbReference>
<keyword evidence="8" id="KW-0625">Polysaccharide transport</keyword>
<feature type="domain" description="SLBB" evidence="18">
    <location>
        <begin position="148"/>
        <end position="227"/>
    </location>
</feature>
<dbReference type="RefSeq" id="WP_188363197.1">
    <property type="nucleotide sequence ID" value="NZ_BMFG01000017.1"/>
</dbReference>
<keyword evidence="10" id="KW-0626">Porin</keyword>
<evidence type="ECO:0000256" key="8">
    <source>
        <dbReference type="ARBA" id="ARBA00023047"/>
    </source>
</evidence>
<evidence type="ECO:0000256" key="1">
    <source>
        <dbReference type="ARBA" id="ARBA00004571"/>
    </source>
</evidence>
<keyword evidence="11 15" id="KW-0472">Membrane</keyword>
<reference evidence="19" key="1">
    <citation type="journal article" date="2014" name="Int. J. Syst. Evol. Microbiol.">
        <title>Complete genome sequence of Corynebacterium casei LMG S-19264T (=DSM 44701T), isolated from a smear-ripened cheese.</title>
        <authorList>
            <consortium name="US DOE Joint Genome Institute (JGI-PGF)"/>
            <person name="Walter F."/>
            <person name="Albersmeier A."/>
            <person name="Kalinowski J."/>
            <person name="Ruckert C."/>
        </authorList>
    </citation>
    <scope>NUCLEOTIDE SEQUENCE</scope>
    <source>
        <strain evidence="19">CGMCC 1.12506</strain>
    </source>
</reference>
<proteinExistence type="inferred from homology"/>
<keyword evidence="7 16" id="KW-0732">Signal</keyword>
<dbReference type="Gene3D" id="3.10.560.10">
    <property type="entry name" value="Outer membrane lipoprotein wza domain like"/>
    <property type="match status" value="2"/>
</dbReference>
<accession>A0A917DFM1</accession>
<keyword evidence="12" id="KW-0564">Palmitate</keyword>
<evidence type="ECO:0000256" key="14">
    <source>
        <dbReference type="ARBA" id="ARBA00023288"/>
    </source>
</evidence>
<evidence type="ECO:0000256" key="10">
    <source>
        <dbReference type="ARBA" id="ARBA00023114"/>
    </source>
</evidence>
<evidence type="ECO:0000256" key="9">
    <source>
        <dbReference type="ARBA" id="ARBA00023065"/>
    </source>
</evidence>
<dbReference type="Pfam" id="PF02563">
    <property type="entry name" value="Poly_export"/>
    <property type="match status" value="1"/>
</dbReference>
<evidence type="ECO:0000256" key="16">
    <source>
        <dbReference type="SAM" id="SignalP"/>
    </source>
</evidence>